<dbReference type="EMBL" id="JBHTEF010000001">
    <property type="protein sequence ID" value="MFC7581790.1"/>
    <property type="molecule type" value="Genomic_DNA"/>
</dbReference>
<evidence type="ECO:0000259" key="1">
    <source>
        <dbReference type="Pfam" id="PF00248"/>
    </source>
</evidence>
<dbReference type="Gene3D" id="3.20.20.100">
    <property type="entry name" value="NADP-dependent oxidoreductase domain"/>
    <property type="match status" value="1"/>
</dbReference>
<dbReference type="SUPFAM" id="SSF51430">
    <property type="entry name" value="NAD(P)-linked oxidoreductase"/>
    <property type="match status" value="1"/>
</dbReference>
<dbReference type="RefSeq" id="WP_380975393.1">
    <property type="nucleotide sequence ID" value="NZ_JBHTEF010000001.1"/>
</dbReference>
<dbReference type="PANTHER" id="PTHR43827">
    <property type="entry name" value="2,5-DIKETO-D-GLUCONIC ACID REDUCTASE"/>
    <property type="match status" value="1"/>
</dbReference>
<comment type="caution">
    <text evidence="2">The sequence shown here is derived from an EMBL/GenBank/DDBJ whole genome shotgun (WGS) entry which is preliminary data.</text>
</comment>
<accession>A0ABW2SPK7</accession>
<dbReference type="InterPro" id="IPR036812">
    <property type="entry name" value="NAD(P)_OxRdtase_dom_sf"/>
</dbReference>
<reference evidence="3" key="1">
    <citation type="journal article" date="2019" name="Int. J. Syst. Evol. Microbiol.">
        <title>The Global Catalogue of Microorganisms (GCM) 10K type strain sequencing project: providing services to taxonomists for standard genome sequencing and annotation.</title>
        <authorList>
            <consortium name="The Broad Institute Genomics Platform"/>
            <consortium name="The Broad Institute Genome Sequencing Center for Infectious Disease"/>
            <person name="Wu L."/>
            <person name="Ma J."/>
        </authorList>
    </citation>
    <scope>NUCLEOTIDE SEQUENCE [LARGE SCALE GENOMIC DNA]</scope>
    <source>
        <strain evidence="3">CCUG 56698</strain>
    </source>
</reference>
<protein>
    <submittedName>
        <fullName evidence="2">Aldo/keto reductase</fullName>
    </submittedName>
</protein>
<dbReference type="Proteomes" id="UP001596527">
    <property type="component" value="Unassembled WGS sequence"/>
</dbReference>
<keyword evidence="3" id="KW-1185">Reference proteome</keyword>
<proteinExistence type="predicted"/>
<evidence type="ECO:0000313" key="3">
    <source>
        <dbReference type="Proteomes" id="UP001596527"/>
    </source>
</evidence>
<dbReference type="CDD" id="cd19071">
    <property type="entry name" value="AKR_AKR1-5-like"/>
    <property type="match status" value="1"/>
</dbReference>
<dbReference type="Pfam" id="PF00248">
    <property type="entry name" value="Aldo_ket_red"/>
    <property type="match status" value="1"/>
</dbReference>
<dbReference type="PROSITE" id="PS00062">
    <property type="entry name" value="ALDOKETO_REDUCTASE_2"/>
    <property type="match status" value="1"/>
</dbReference>
<dbReference type="InterPro" id="IPR023210">
    <property type="entry name" value="NADP_OxRdtase_dom"/>
</dbReference>
<dbReference type="PRINTS" id="PR00069">
    <property type="entry name" value="ALDKETRDTASE"/>
</dbReference>
<evidence type="ECO:0000313" key="2">
    <source>
        <dbReference type="EMBL" id="MFC7581790.1"/>
    </source>
</evidence>
<organism evidence="2 3">
    <name type="scientific">Schaalia naturae</name>
    <dbReference type="NCBI Taxonomy" id="635203"/>
    <lineage>
        <taxon>Bacteria</taxon>
        <taxon>Bacillati</taxon>
        <taxon>Actinomycetota</taxon>
        <taxon>Actinomycetes</taxon>
        <taxon>Actinomycetales</taxon>
        <taxon>Actinomycetaceae</taxon>
        <taxon>Schaalia</taxon>
    </lineage>
</organism>
<gene>
    <name evidence="2" type="ORF">ACFQWG_11355</name>
</gene>
<dbReference type="PIRSF" id="PIRSF000097">
    <property type="entry name" value="AKR"/>
    <property type="match status" value="1"/>
</dbReference>
<dbReference type="InterPro" id="IPR020471">
    <property type="entry name" value="AKR"/>
</dbReference>
<name>A0ABW2SPK7_9ACTO</name>
<feature type="domain" description="NADP-dependent oxidoreductase" evidence="1">
    <location>
        <begin position="18"/>
        <end position="271"/>
    </location>
</feature>
<dbReference type="InterPro" id="IPR018170">
    <property type="entry name" value="Aldo/ket_reductase_CS"/>
</dbReference>
<sequence>MSILTETFTLANGVTIPKVGFGTWQMPEGAQTQGAVEKALELGYRHVDTANAYGNEASVGRAVRAAMKDLGLAREDVFVTSKLPAAVKDHDGAAATVDESLTNLGLDHMDLYLIHAPWPWSTPDQSDDAGNLAAWSALEEALAAGKIRAIGISNFAVHDMQNILDHADVAPAVNQILSYVGFTQPENTAFAQKHGMVVEAYSPLATGGLLRDPVLAGVASAHGVTPAQVAIRFCIDRGVLPLPKATSEDHIRANAQLDFQLTEDEVRTLAALPDADPSHYHVDSQR</sequence>
<dbReference type="PANTHER" id="PTHR43827:SF13">
    <property type="entry name" value="ALDO_KETO REDUCTASE FAMILY PROTEIN"/>
    <property type="match status" value="1"/>
</dbReference>
<dbReference type="PROSITE" id="PS00798">
    <property type="entry name" value="ALDOKETO_REDUCTASE_1"/>
    <property type="match status" value="1"/>
</dbReference>